<feature type="compositionally biased region" description="Gly residues" evidence="1">
    <location>
        <begin position="83"/>
        <end position="96"/>
    </location>
</feature>
<feature type="compositionally biased region" description="Basic and acidic residues" evidence="1">
    <location>
        <begin position="229"/>
        <end position="244"/>
    </location>
</feature>
<accession>A0AAV9WW86</accession>
<reference evidence="2 3" key="1">
    <citation type="submission" date="2019-10" db="EMBL/GenBank/DDBJ databases">
        <authorList>
            <person name="Palmer J.M."/>
        </authorList>
    </citation>
    <scope>NUCLEOTIDE SEQUENCE [LARGE SCALE GENOMIC DNA]</scope>
    <source>
        <strain evidence="2 3">TWF694</strain>
    </source>
</reference>
<feature type="compositionally biased region" description="Gly residues" evidence="1">
    <location>
        <begin position="127"/>
        <end position="141"/>
    </location>
</feature>
<feature type="compositionally biased region" description="Polar residues" evidence="1">
    <location>
        <begin position="157"/>
        <end position="170"/>
    </location>
</feature>
<feature type="compositionally biased region" description="Basic residues" evidence="1">
    <location>
        <begin position="142"/>
        <end position="151"/>
    </location>
</feature>
<name>A0AAV9WW86_9PEZI</name>
<keyword evidence="3" id="KW-1185">Reference proteome</keyword>
<evidence type="ECO:0000313" key="3">
    <source>
        <dbReference type="Proteomes" id="UP001365542"/>
    </source>
</evidence>
<feature type="compositionally biased region" description="Low complexity" evidence="1">
    <location>
        <begin position="71"/>
        <end position="82"/>
    </location>
</feature>
<gene>
    <name evidence="2" type="ORF">TWF694_004774</name>
</gene>
<sequence length="261" mass="27891">MLTRLHRAILPSSTLHNNPTAIFLIRSAMADDDLSSLGFTSFGKTKTSHSSMPMHANPTPLPQSLPPRPPQGQHQQQQPPFHRGGGGGGGGGYRGNRGGHRGGFDNNRGGGPHRSRGFHSNSNFNSRGGGRGRGGGGGRGGGRGHHHHHPYSHPSSDNQQQRSFGTSTPQVAAYHSKEFGEGLYKPSMNEDPWQELRSADNNTSPTPTTTESASAGVGAGDVWLGENTEVDKSNWYDKPEDKAADGGGWNEDEIDLDDDEN</sequence>
<dbReference type="Proteomes" id="UP001365542">
    <property type="component" value="Unassembled WGS sequence"/>
</dbReference>
<feature type="compositionally biased region" description="Low complexity" evidence="1">
    <location>
        <begin position="203"/>
        <end position="215"/>
    </location>
</feature>
<feature type="compositionally biased region" description="Pro residues" evidence="1">
    <location>
        <begin position="59"/>
        <end position="70"/>
    </location>
</feature>
<comment type="caution">
    <text evidence="2">The sequence shown here is derived from an EMBL/GenBank/DDBJ whole genome shotgun (WGS) entry which is preliminary data.</text>
</comment>
<feature type="compositionally biased region" description="Acidic residues" evidence="1">
    <location>
        <begin position="250"/>
        <end position="261"/>
    </location>
</feature>
<protein>
    <submittedName>
        <fullName evidence="2">Uncharacterized protein</fullName>
    </submittedName>
</protein>
<dbReference type="EMBL" id="JAVHJO010000015">
    <property type="protein sequence ID" value="KAK6527794.1"/>
    <property type="molecule type" value="Genomic_DNA"/>
</dbReference>
<evidence type="ECO:0000313" key="2">
    <source>
        <dbReference type="EMBL" id="KAK6527794.1"/>
    </source>
</evidence>
<proteinExistence type="predicted"/>
<evidence type="ECO:0000256" key="1">
    <source>
        <dbReference type="SAM" id="MobiDB-lite"/>
    </source>
</evidence>
<feature type="region of interest" description="Disordered" evidence="1">
    <location>
        <begin position="45"/>
        <end position="261"/>
    </location>
</feature>
<organism evidence="2 3">
    <name type="scientific">Orbilia ellipsospora</name>
    <dbReference type="NCBI Taxonomy" id="2528407"/>
    <lineage>
        <taxon>Eukaryota</taxon>
        <taxon>Fungi</taxon>
        <taxon>Dikarya</taxon>
        <taxon>Ascomycota</taxon>
        <taxon>Pezizomycotina</taxon>
        <taxon>Orbiliomycetes</taxon>
        <taxon>Orbiliales</taxon>
        <taxon>Orbiliaceae</taxon>
        <taxon>Orbilia</taxon>
    </lineage>
</organism>
<dbReference type="AlphaFoldDB" id="A0AAV9WW86"/>